<dbReference type="GO" id="GO:0048476">
    <property type="term" value="C:Holliday junction resolvase complex"/>
    <property type="evidence" value="ECO:0007669"/>
    <property type="project" value="UniProtKB-UniRule"/>
</dbReference>
<keyword evidence="1 6" id="KW-0963">Cytoplasm</keyword>
<keyword evidence="2 6" id="KW-0227">DNA damage</keyword>
<comment type="similarity">
    <text evidence="6">Belongs to the RuvA family.</text>
</comment>
<dbReference type="AlphaFoldDB" id="A0AAX3F2S7"/>
<keyword evidence="4 6" id="KW-0233">DNA recombination</keyword>
<evidence type="ECO:0000313" key="8">
    <source>
        <dbReference type="Proteomes" id="UP001164481"/>
    </source>
</evidence>
<keyword evidence="5 6" id="KW-0234">DNA repair</keyword>
<dbReference type="HAMAP" id="MF_00031">
    <property type="entry name" value="DNA_HJ_migration_RuvA"/>
    <property type="match status" value="1"/>
</dbReference>
<gene>
    <name evidence="6 7" type="primary">ruvA</name>
    <name evidence="7" type="ORF">OIE46_00960</name>
</gene>
<evidence type="ECO:0000256" key="5">
    <source>
        <dbReference type="ARBA" id="ARBA00023204"/>
    </source>
</evidence>
<proteinExistence type="inferred from homology"/>
<dbReference type="GO" id="GO:0003678">
    <property type="term" value="F:DNA helicase activity"/>
    <property type="evidence" value="ECO:0007669"/>
    <property type="project" value="InterPro"/>
</dbReference>
<dbReference type="Pfam" id="PF14520">
    <property type="entry name" value="HHH_5"/>
    <property type="match status" value="1"/>
</dbReference>
<dbReference type="NCBIfam" id="TIGR00084">
    <property type="entry name" value="ruvA"/>
    <property type="match status" value="1"/>
</dbReference>
<evidence type="ECO:0000313" key="7">
    <source>
        <dbReference type="EMBL" id="UZW64647.1"/>
    </source>
</evidence>
<dbReference type="GO" id="GO:0000400">
    <property type="term" value="F:four-way junction DNA binding"/>
    <property type="evidence" value="ECO:0007669"/>
    <property type="project" value="UniProtKB-UniRule"/>
</dbReference>
<keyword evidence="3 6" id="KW-0238">DNA-binding</keyword>
<dbReference type="GO" id="GO:0006310">
    <property type="term" value="P:DNA recombination"/>
    <property type="evidence" value="ECO:0007669"/>
    <property type="project" value="UniProtKB-UniRule"/>
</dbReference>
<dbReference type="Proteomes" id="UP001164481">
    <property type="component" value="Chromosome"/>
</dbReference>
<dbReference type="InterPro" id="IPR010994">
    <property type="entry name" value="RuvA_2-like"/>
</dbReference>
<evidence type="ECO:0000256" key="6">
    <source>
        <dbReference type="HAMAP-Rule" id="MF_00031"/>
    </source>
</evidence>
<evidence type="ECO:0000256" key="3">
    <source>
        <dbReference type="ARBA" id="ARBA00023125"/>
    </source>
</evidence>
<comment type="caution">
    <text evidence="6">Lacks conserved residue(s) required for the propagation of feature annotation.</text>
</comment>
<comment type="subunit">
    <text evidence="6">Homotetramer. Forms an RuvA(8)-RuvB(12)-Holliday junction (HJ) complex. HJ DNA is sandwiched between 2 RuvA tetramers; dsDNA enters through RuvA and exits via RuvB. An RuvB hexamer assembles on each DNA strand where it exits the tetramer. Each RuvB hexamer is contacted by two RuvA subunits (via domain III) on 2 adjacent RuvB subunits; this complex drives branch migration. In the full resolvosome a probable DNA-RuvA(4)-RuvB(12)-RuvC(2) complex forms which resolves the HJ.</text>
</comment>
<protein>
    <recommendedName>
        <fullName evidence="6">Holliday junction branch migration complex subunit RuvA</fullName>
    </recommendedName>
</protein>
<evidence type="ECO:0000256" key="2">
    <source>
        <dbReference type="ARBA" id="ARBA00022763"/>
    </source>
</evidence>
<reference evidence="7" key="1">
    <citation type="submission" date="2022-10" db="EMBL/GenBank/DDBJ databases">
        <authorList>
            <person name="Wei X."/>
        </authorList>
    </citation>
    <scope>NUCLEOTIDE SEQUENCE</scope>
    <source>
        <strain evidence="7">SD2</strain>
    </source>
</reference>
<feature type="region of interest" description="Domain III" evidence="6">
    <location>
        <begin position="141"/>
        <end position="198"/>
    </location>
</feature>
<dbReference type="GeneID" id="93529979"/>
<evidence type="ECO:0000256" key="1">
    <source>
        <dbReference type="ARBA" id="ARBA00022490"/>
    </source>
</evidence>
<dbReference type="GO" id="GO:0006281">
    <property type="term" value="P:DNA repair"/>
    <property type="evidence" value="ECO:0007669"/>
    <property type="project" value="UniProtKB-UniRule"/>
</dbReference>
<dbReference type="SUPFAM" id="SSF47781">
    <property type="entry name" value="RuvA domain 2-like"/>
    <property type="match status" value="1"/>
</dbReference>
<comment type="function">
    <text evidence="6">The RuvA-RuvB-RuvC complex processes Holliday junction (HJ) DNA during genetic recombination and DNA repair, while the RuvA-RuvB complex plays an important role in the rescue of blocked DNA replication forks via replication fork reversal (RFR). RuvA specifically binds to HJ cruciform DNA, conferring on it an open structure. The RuvB hexamer acts as an ATP-dependent pump, pulling dsDNA into and through the RuvAB complex. HJ branch migration allows RuvC to scan DNA until it finds its consensus sequence, where it cleaves and resolves the cruciform DNA.</text>
</comment>
<dbReference type="GO" id="GO:0005737">
    <property type="term" value="C:cytoplasm"/>
    <property type="evidence" value="ECO:0007669"/>
    <property type="project" value="UniProtKB-SubCell"/>
</dbReference>
<comment type="domain">
    <text evidence="6">Has three domains with a flexible linker between the domains II and III and assumes an 'L' shape. Domain III is highly mobile and contacts RuvB.</text>
</comment>
<dbReference type="InterPro" id="IPR000085">
    <property type="entry name" value="RuvA"/>
</dbReference>
<dbReference type="EMBL" id="CP107525">
    <property type="protein sequence ID" value="UZW64647.1"/>
    <property type="molecule type" value="Genomic_DNA"/>
</dbReference>
<dbReference type="SMR" id="A0AAX3F2S7"/>
<name>A0AAX3F2S7_MYCSY</name>
<sequence length="198" mass="22844">MTLYKIGEIVYKNNNNIILESKGEGNLVTICDNSRYSKGEKLKLYLYEVKNDYIQQTYGFKTFKERLLFTDLISIDKIGPKTAMLILDQNWELVANLIAEGDWKEISKINYISDKSAKLICVELKDKWAKIIQNKEVKKFDDITNIKELKQTLNKLGFKASDIDYAVNNISSTKELDLMVEESINLITTQMHANNQTT</sequence>
<reference evidence="7" key="2">
    <citation type="submission" date="2022-11" db="EMBL/GenBank/DDBJ databases">
        <title>complete genomes of mycoplasma synoviae ZX313 strain and SD2 strain.</title>
        <authorList>
            <person name="Zhong Q."/>
        </authorList>
    </citation>
    <scope>NUCLEOTIDE SEQUENCE</scope>
    <source>
        <strain evidence="7">SD2</strain>
    </source>
</reference>
<evidence type="ECO:0000256" key="4">
    <source>
        <dbReference type="ARBA" id="ARBA00023172"/>
    </source>
</evidence>
<comment type="subcellular location">
    <subcellularLocation>
        <location evidence="6">Cytoplasm</location>
    </subcellularLocation>
</comment>
<accession>A0AAX3F2S7</accession>
<organism evidence="7 8">
    <name type="scientific">Mycoplasmopsis synoviae</name>
    <name type="common">Mycoplasma synoviae</name>
    <dbReference type="NCBI Taxonomy" id="2109"/>
    <lineage>
        <taxon>Bacteria</taxon>
        <taxon>Bacillati</taxon>
        <taxon>Mycoplasmatota</taxon>
        <taxon>Mycoplasmoidales</taxon>
        <taxon>Metamycoplasmataceae</taxon>
        <taxon>Mycoplasmopsis</taxon>
    </lineage>
</organism>
<dbReference type="RefSeq" id="WP_011283327.1">
    <property type="nucleotide sequence ID" value="NZ_CP034544.1"/>
</dbReference>
<dbReference type="Gene3D" id="1.10.150.20">
    <property type="entry name" value="5' to 3' exonuclease, C-terminal subdomain"/>
    <property type="match status" value="1"/>
</dbReference>